<gene>
    <name evidence="2" type="ORF">PoMZ_09072</name>
</gene>
<evidence type="ECO:0000313" key="3">
    <source>
        <dbReference type="Proteomes" id="UP000294847"/>
    </source>
</evidence>
<name>A0A4P7N0W3_PYROR</name>
<feature type="signal peptide" evidence="1">
    <location>
        <begin position="1"/>
        <end position="20"/>
    </location>
</feature>
<feature type="chain" id="PRO_5020638525" evidence="1">
    <location>
        <begin position="21"/>
        <end position="160"/>
    </location>
</feature>
<accession>A0A4P7N0W3</accession>
<protein>
    <submittedName>
        <fullName evidence="2">Uncharacterized protein</fullName>
    </submittedName>
</protein>
<sequence length="160" mass="17003">MQFSVLHIFTLLALSTSVLGVPTSQHGNSVAQAGSGNAQPIAGAGASAPGPHDAGEACVPCKEGDKAEGGAGGPNKLSTWRKIRNNSRYHVLDKVFFMRYNTDKPKDKAYWDWREDKVKGKSWDGVAMRNHPVYTTHGQTFLCCGGGISMVGGAPVEKGT</sequence>
<dbReference type="AlphaFoldDB" id="A0A4P7N0W3"/>
<keyword evidence="1" id="KW-0732">Signal</keyword>
<dbReference type="Proteomes" id="UP000294847">
    <property type="component" value="Chromosome 1"/>
</dbReference>
<reference evidence="2 3" key="1">
    <citation type="journal article" date="2019" name="Mol. Biol. Evol.">
        <title>Blast fungal genomes show frequent chromosomal changes, gene gains and losses, and effector gene turnover.</title>
        <authorList>
            <person name="Gomez Luciano L.B."/>
            <person name="Jason Tsai I."/>
            <person name="Chuma I."/>
            <person name="Tosa Y."/>
            <person name="Chen Y.H."/>
            <person name="Li J.Y."/>
            <person name="Li M.Y."/>
            <person name="Jade Lu M.Y."/>
            <person name="Nakayashiki H."/>
            <person name="Li W.H."/>
        </authorList>
    </citation>
    <scope>NUCLEOTIDE SEQUENCE [LARGE SCALE GENOMIC DNA]</scope>
    <source>
        <strain evidence="2">MZ5-1-6</strain>
    </source>
</reference>
<proteinExistence type="predicted"/>
<evidence type="ECO:0000256" key="1">
    <source>
        <dbReference type="SAM" id="SignalP"/>
    </source>
</evidence>
<organism evidence="2 3">
    <name type="scientific">Pyricularia oryzae</name>
    <name type="common">Rice blast fungus</name>
    <name type="synonym">Magnaporthe oryzae</name>
    <dbReference type="NCBI Taxonomy" id="318829"/>
    <lineage>
        <taxon>Eukaryota</taxon>
        <taxon>Fungi</taxon>
        <taxon>Dikarya</taxon>
        <taxon>Ascomycota</taxon>
        <taxon>Pezizomycotina</taxon>
        <taxon>Sordariomycetes</taxon>
        <taxon>Sordariomycetidae</taxon>
        <taxon>Magnaporthales</taxon>
        <taxon>Pyriculariaceae</taxon>
        <taxon>Pyricularia</taxon>
    </lineage>
</organism>
<evidence type="ECO:0000313" key="2">
    <source>
        <dbReference type="EMBL" id="QBZ53394.1"/>
    </source>
</evidence>
<dbReference type="EMBL" id="CP034204">
    <property type="protein sequence ID" value="QBZ53394.1"/>
    <property type="molecule type" value="Genomic_DNA"/>
</dbReference>